<evidence type="ECO:0000256" key="1">
    <source>
        <dbReference type="SAM" id="MobiDB-lite"/>
    </source>
</evidence>
<protein>
    <submittedName>
        <fullName evidence="2">Uncharacterized protein</fullName>
    </submittedName>
</protein>
<evidence type="ECO:0000313" key="3">
    <source>
        <dbReference type="Proteomes" id="UP000198960"/>
    </source>
</evidence>
<dbReference type="RefSeq" id="WP_091947880.1">
    <property type="nucleotide sequence ID" value="NZ_FOEE01000016.1"/>
</dbReference>
<dbReference type="AlphaFoldDB" id="A0A1H8W408"/>
<gene>
    <name evidence="2" type="ORF">SAMN05660991_04027</name>
</gene>
<dbReference type="OrthoDB" id="5194303at2"/>
<dbReference type="SUPFAM" id="SSF55724">
    <property type="entry name" value="Mog1p/PsbP-like"/>
    <property type="match status" value="1"/>
</dbReference>
<dbReference type="EMBL" id="FOEE01000016">
    <property type="protein sequence ID" value="SEP22369.1"/>
    <property type="molecule type" value="Genomic_DNA"/>
</dbReference>
<name>A0A1H8W408_9ACTN</name>
<dbReference type="InterPro" id="IPR014894">
    <property type="entry name" value="DcrB/EagT6"/>
</dbReference>
<feature type="compositionally biased region" description="Pro residues" evidence="1">
    <location>
        <begin position="244"/>
        <end position="257"/>
    </location>
</feature>
<feature type="compositionally biased region" description="Pro residues" evidence="1">
    <location>
        <begin position="180"/>
        <end position="191"/>
    </location>
</feature>
<reference evidence="3" key="1">
    <citation type="submission" date="2016-10" db="EMBL/GenBank/DDBJ databases">
        <authorList>
            <person name="Varghese N."/>
            <person name="Submissions S."/>
        </authorList>
    </citation>
    <scope>NUCLEOTIDE SEQUENCE [LARGE SCALE GENOMIC DNA]</scope>
    <source>
        <strain evidence="3">DSM 45413</strain>
    </source>
</reference>
<dbReference type="Proteomes" id="UP000198960">
    <property type="component" value="Unassembled WGS sequence"/>
</dbReference>
<feature type="compositionally biased region" description="Pro residues" evidence="1">
    <location>
        <begin position="144"/>
        <end position="161"/>
    </location>
</feature>
<evidence type="ECO:0000313" key="2">
    <source>
        <dbReference type="EMBL" id="SEP22369.1"/>
    </source>
</evidence>
<sequence length="257" mass="26465">MTEQQWTDSRLRVRVPEGWSVRESWTLVAPDAQANVVVAREPLPPAVRTEQYAQGLGDRLGAEFPNYQQHVLTVVPLSSGPAYARLFSWAPPGGARVVQVQVCATTPGTGFTATAAAPAASFEYLADTLDGVLRSLGFGAAPAAQPPATAPPPAPEPPAPEQPAAAPVLLTKPVVSGPVEPEPAPEPPPAEPEPEPEPEPEQAPGPVEPEPEPEPAAAEEPPPAAPPGSGSGSTSATVLVQLPRLPPGPPPPPRPPS</sequence>
<dbReference type="Pfam" id="PF08786">
    <property type="entry name" value="DcrB"/>
    <property type="match status" value="1"/>
</dbReference>
<feature type="region of interest" description="Disordered" evidence="1">
    <location>
        <begin position="142"/>
        <end position="257"/>
    </location>
</feature>
<accession>A0A1H8W408</accession>
<dbReference type="InterPro" id="IPR016123">
    <property type="entry name" value="Mog1/PsbP_a/b/a-sand"/>
</dbReference>
<keyword evidence="3" id="KW-1185">Reference proteome</keyword>
<proteinExistence type="predicted"/>
<dbReference type="Gene3D" id="3.40.1000.10">
    <property type="entry name" value="Mog1/PsbP, alpha/beta/alpha sandwich"/>
    <property type="match status" value="1"/>
</dbReference>
<organism evidence="2 3">
    <name type="scientific">Trujillonella endophytica</name>
    <dbReference type="NCBI Taxonomy" id="673521"/>
    <lineage>
        <taxon>Bacteria</taxon>
        <taxon>Bacillati</taxon>
        <taxon>Actinomycetota</taxon>
        <taxon>Actinomycetes</taxon>
        <taxon>Geodermatophilales</taxon>
        <taxon>Geodermatophilaceae</taxon>
        <taxon>Trujillonella</taxon>
    </lineage>
</organism>